<proteinExistence type="predicted"/>
<evidence type="ECO:0000313" key="1">
    <source>
        <dbReference type="EMBL" id="KAK3044515.1"/>
    </source>
</evidence>
<feature type="non-terminal residue" evidence="1">
    <location>
        <position position="1"/>
    </location>
</feature>
<dbReference type="EMBL" id="JAWDJW010011838">
    <property type="protein sequence ID" value="KAK3044515.1"/>
    <property type="molecule type" value="Genomic_DNA"/>
</dbReference>
<dbReference type="Proteomes" id="UP001186974">
    <property type="component" value="Unassembled WGS sequence"/>
</dbReference>
<accession>A0ACC3CT97</accession>
<protein>
    <submittedName>
        <fullName evidence="1">Uncharacterized protein</fullName>
    </submittedName>
</protein>
<organism evidence="1 2">
    <name type="scientific">Coniosporium uncinatum</name>
    <dbReference type="NCBI Taxonomy" id="93489"/>
    <lineage>
        <taxon>Eukaryota</taxon>
        <taxon>Fungi</taxon>
        <taxon>Dikarya</taxon>
        <taxon>Ascomycota</taxon>
        <taxon>Pezizomycotina</taxon>
        <taxon>Dothideomycetes</taxon>
        <taxon>Dothideomycetes incertae sedis</taxon>
        <taxon>Coniosporium</taxon>
    </lineage>
</organism>
<reference evidence="1" key="1">
    <citation type="submission" date="2024-09" db="EMBL/GenBank/DDBJ databases">
        <title>Black Yeasts Isolated from many extreme environments.</title>
        <authorList>
            <person name="Coleine C."/>
            <person name="Stajich J.E."/>
            <person name="Selbmann L."/>
        </authorList>
    </citation>
    <scope>NUCLEOTIDE SEQUENCE</scope>
    <source>
        <strain evidence="1">CCFEE 5737</strain>
    </source>
</reference>
<comment type="caution">
    <text evidence="1">The sequence shown here is derived from an EMBL/GenBank/DDBJ whole genome shotgun (WGS) entry which is preliminary data.</text>
</comment>
<keyword evidence="2" id="KW-1185">Reference proteome</keyword>
<gene>
    <name evidence="1" type="ORF">LTS18_001095</name>
</gene>
<name>A0ACC3CT97_9PEZI</name>
<evidence type="ECO:0000313" key="2">
    <source>
        <dbReference type="Proteomes" id="UP001186974"/>
    </source>
</evidence>
<feature type="non-terminal residue" evidence="1">
    <location>
        <position position="328"/>
    </location>
</feature>
<sequence length="328" mass="36033">AAKAAEQLASHLQNQSVTGSSDKDVLEAQAYAYLLSGTQEFEKQAGSKRSGDADAQKEKWGHCLECFSAARVSYAALLGQTKQEMFKELLAGTTDPSIRYAAYQAHLPRTIPIPKVARQFFPQEDEALKSVVEKVDPDALSEKPTTAAGKAASAENIPSTISWRSRTANIVDGSIGQALAAEKAAAYDDAIIASQDASDATRQAIEELVRDKVDEGDSRMQDLRVTSLAVNYDVVAWRVGRNRVLIGKNDGMHLQGEKRRYPLKPRKDGKEGESDESLSKKLARLRDRVKLYDEILLSIDSVKELRGAVRDSAFIEELDGKRAYFQAL</sequence>